<dbReference type="RefSeq" id="WP_044646205.1">
    <property type="nucleotide sequence ID" value="NZ_JTHP01000018.1"/>
</dbReference>
<gene>
    <name evidence="2" type="ORF">QD47_11190</name>
</gene>
<dbReference type="Pfam" id="PF04657">
    <property type="entry name" value="DMT_YdcZ"/>
    <property type="match status" value="1"/>
</dbReference>
<protein>
    <submittedName>
        <fullName evidence="2">Membrane protein</fullName>
    </submittedName>
</protein>
<proteinExistence type="predicted"/>
<name>A0A0D7X2E9_9BACL</name>
<dbReference type="PANTHER" id="PTHR34821:SF3">
    <property type="entry name" value="MEMBRANE PROTEIN"/>
    <property type="match status" value="1"/>
</dbReference>
<evidence type="ECO:0000256" key="1">
    <source>
        <dbReference type="SAM" id="Phobius"/>
    </source>
</evidence>
<organism evidence="2 3">
    <name type="scientific">Paenibacillus terrae</name>
    <dbReference type="NCBI Taxonomy" id="159743"/>
    <lineage>
        <taxon>Bacteria</taxon>
        <taxon>Bacillati</taxon>
        <taxon>Bacillota</taxon>
        <taxon>Bacilli</taxon>
        <taxon>Bacillales</taxon>
        <taxon>Paenibacillaceae</taxon>
        <taxon>Paenibacillus</taxon>
    </lineage>
</organism>
<evidence type="ECO:0000313" key="3">
    <source>
        <dbReference type="Proteomes" id="UP000032534"/>
    </source>
</evidence>
<dbReference type="PATRIC" id="fig|159743.3.peg.2496"/>
<dbReference type="PANTHER" id="PTHR34821">
    <property type="entry name" value="INNER MEMBRANE PROTEIN YDCZ"/>
    <property type="match status" value="1"/>
</dbReference>
<feature type="transmembrane region" description="Helical" evidence="1">
    <location>
        <begin position="124"/>
        <end position="143"/>
    </location>
</feature>
<evidence type="ECO:0000313" key="2">
    <source>
        <dbReference type="EMBL" id="KJD45561.1"/>
    </source>
</evidence>
<feature type="transmembrane region" description="Helical" evidence="1">
    <location>
        <begin position="67"/>
        <end position="86"/>
    </location>
</feature>
<dbReference type="AlphaFoldDB" id="A0A0D7X2E9"/>
<keyword evidence="1" id="KW-0812">Transmembrane</keyword>
<dbReference type="GO" id="GO:0005886">
    <property type="term" value="C:plasma membrane"/>
    <property type="evidence" value="ECO:0007669"/>
    <property type="project" value="TreeGrafter"/>
</dbReference>
<sequence length="165" mass="17846">MLSGIVLAVIAGAFVSLQTIFNNKVNERTGSWATTTLVLGTGFLASLLGSLIFAGKNTFTLQHMQPWYWFSGMIGVGVVFCLVQGVKLLGPTYAISIVLTAQLGTALLWDSLGWLGLEKIPFTFTKLIGVLVIIGGILIFKFGNGRTKDQQESISHENNNSHLRS</sequence>
<dbReference type="Proteomes" id="UP000032534">
    <property type="component" value="Unassembled WGS sequence"/>
</dbReference>
<comment type="caution">
    <text evidence="2">The sequence shown here is derived from an EMBL/GenBank/DDBJ whole genome shotgun (WGS) entry which is preliminary data.</text>
</comment>
<feature type="transmembrane region" description="Helical" evidence="1">
    <location>
        <begin position="33"/>
        <end position="55"/>
    </location>
</feature>
<dbReference type="EMBL" id="JTHP01000018">
    <property type="protein sequence ID" value="KJD45561.1"/>
    <property type="molecule type" value="Genomic_DNA"/>
</dbReference>
<keyword evidence="1" id="KW-0472">Membrane</keyword>
<dbReference type="InterPro" id="IPR006750">
    <property type="entry name" value="YdcZ"/>
</dbReference>
<keyword evidence="1" id="KW-1133">Transmembrane helix</keyword>
<reference evidence="2 3" key="1">
    <citation type="submission" date="2014-11" db="EMBL/GenBank/DDBJ databases">
        <title>Draft Genome Sequences of Paenibacillus polymyxa NRRL B-30509 and Paenibacillus terrae NRRL B-30644, Strains from a Poultry Environment that Produce Tridecaptin A and Paenicidins.</title>
        <authorList>
            <person name="van Belkum M.J."/>
            <person name="Lohans C.T."/>
            <person name="Vederas J.C."/>
        </authorList>
    </citation>
    <scope>NUCLEOTIDE SEQUENCE [LARGE SCALE GENOMIC DNA]</scope>
    <source>
        <strain evidence="2 3">NRRL B-30644</strain>
    </source>
</reference>
<keyword evidence="3" id="KW-1185">Reference proteome</keyword>
<dbReference type="OrthoDB" id="2382207at2"/>
<accession>A0A0D7X2E9</accession>